<sequence length="382" mass="42596">MTTRPSKLTAPALSDYPFISLVFAERAGGFENSEGKVVIPEMGLHTKIGDKLFDWPSAITVQTLAPIEAMTDATFSALCSILRPKHGETQIDSKLSLALLSEKRRQYVKPDEENGLADFSFDQLQAFTFFEAELSQNIHWGNLVQLYNESDRGQQEAIYQYFSIWRGMELETLLAHKAHEIAVPSAVQETFETRHHAGNDFIFCNERKKWLRDDRFYQQYRLDVSIDGSSASFLLSSAPTLKQAVAKATAYVLSGMAGHVGRIEIYKSGAPVGHAAVRHTAVPAKDGQPATKKSKLKWSFDDVGVDIAHIDALKRYWKLAKGDYQHPAEVAAMEADIERMEALKAGTPPISSEHLASTVQEVEKAMGLQWSKVHRLEEDLGI</sequence>
<dbReference type="AlphaFoldDB" id="A0A8I1ED34"/>
<evidence type="ECO:0000313" key="1">
    <source>
        <dbReference type="EMBL" id="MBI6883142.1"/>
    </source>
</evidence>
<dbReference type="EMBL" id="JAEHTE010000002">
    <property type="protein sequence ID" value="MBI6883142.1"/>
    <property type="molecule type" value="Genomic_DNA"/>
</dbReference>
<name>A0A8I1ED34_PSEPU</name>
<evidence type="ECO:0000313" key="2">
    <source>
        <dbReference type="Proteomes" id="UP000637061"/>
    </source>
</evidence>
<reference evidence="1" key="1">
    <citation type="submission" date="2020-12" db="EMBL/GenBank/DDBJ databases">
        <title>Enhanced detection system for hospital associated transmission using whole genome sequencing surveillance.</title>
        <authorList>
            <person name="Harrison L.H."/>
            <person name="Van Tyne D."/>
            <person name="Marsh J.W."/>
            <person name="Griffith M.P."/>
            <person name="Snyder D.J."/>
            <person name="Cooper V.S."/>
            <person name="Mustapha M."/>
        </authorList>
    </citation>
    <scope>NUCLEOTIDE SEQUENCE</scope>
    <source>
        <strain evidence="1">PSB00042</strain>
    </source>
</reference>
<dbReference type="RefSeq" id="WP_198746756.1">
    <property type="nucleotide sequence ID" value="NZ_JAEHTE010000002.1"/>
</dbReference>
<protein>
    <submittedName>
        <fullName evidence="1">Uncharacterized protein</fullName>
    </submittedName>
</protein>
<dbReference type="Proteomes" id="UP000637061">
    <property type="component" value="Unassembled WGS sequence"/>
</dbReference>
<comment type="caution">
    <text evidence="1">The sequence shown here is derived from an EMBL/GenBank/DDBJ whole genome shotgun (WGS) entry which is preliminary data.</text>
</comment>
<accession>A0A8I1ED34</accession>
<proteinExistence type="predicted"/>
<organism evidence="1 2">
    <name type="scientific">Pseudomonas putida</name>
    <name type="common">Arthrobacter siderocapsulatus</name>
    <dbReference type="NCBI Taxonomy" id="303"/>
    <lineage>
        <taxon>Bacteria</taxon>
        <taxon>Pseudomonadati</taxon>
        <taxon>Pseudomonadota</taxon>
        <taxon>Gammaproteobacteria</taxon>
        <taxon>Pseudomonadales</taxon>
        <taxon>Pseudomonadaceae</taxon>
        <taxon>Pseudomonas</taxon>
    </lineage>
</organism>
<gene>
    <name evidence="1" type="ORF">JEU22_04390</name>
</gene>